<dbReference type="OrthoDB" id="9813465at2"/>
<dbReference type="EMBL" id="CP042806">
    <property type="protein sequence ID" value="QEE31467.1"/>
    <property type="molecule type" value="Genomic_DNA"/>
</dbReference>
<dbReference type="InterPro" id="IPR049349">
    <property type="entry name" value="DUF2264_N"/>
</dbReference>
<gene>
    <name evidence="2" type="ORF">FTW19_19790</name>
</gene>
<dbReference type="PIRSF" id="PIRSF014753">
    <property type="entry name" value="UCP014753"/>
    <property type="match status" value="1"/>
</dbReference>
<dbReference type="AlphaFoldDB" id="A0A5B9EM02"/>
<name>A0A5B9EM02_9BACT</name>
<dbReference type="PANTHER" id="PTHR35339:SF3">
    <property type="entry name" value="DUF2264 DOMAIN-CONTAINING PROTEIN"/>
    <property type="match status" value="1"/>
</dbReference>
<organism evidence="2 3">
    <name type="scientific">Terriglobus albidus</name>
    <dbReference type="NCBI Taxonomy" id="1592106"/>
    <lineage>
        <taxon>Bacteria</taxon>
        <taxon>Pseudomonadati</taxon>
        <taxon>Acidobacteriota</taxon>
        <taxon>Terriglobia</taxon>
        <taxon>Terriglobales</taxon>
        <taxon>Acidobacteriaceae</taxon>
        <taxon>Terriglobus</taxon>
    </lineage>
</organism>
<feature type="domain" description="DUF2264" evidence="1">
    <location>
        <begin position="17"/>
        <end position="367"/>
    </location>
</feature>
<dbReference type="InterPro" id="IPR016624">
    <property type="entry name" value="UCP014753"/>
</dbReference>
<evidence type="ECO:0000313" key="2">
    <source>
        <dbReference type="EMBL" id="QEE31467.1"/>
    </source>
</evidence>
<dbReference type="KEGG" id="talb:FTW19_19790"/>
<reference evidence="2 3" key="1">
    <citation type="submission" date="2019-08" db="EMBL/GenBank/DDBJ databases">
        <title>Complete genome sequence of Terriglobus albidus strain ORNL.</title>
        <authorList>
            <person name="Podar M."/>
        </authorList>
    </citation>
    <scope>NUCLEOTIDE SEQUENCE [LARGE SCALE GENOMIC DNA]</scope>
    <source>
        <strain evidence="2 3">ORNL</strain>
    </source>
</reference>
<evidence type="ECO:0000259" key="1">
    <source>
        <dbReference type="Pfam" id="PF10022"/>
    </source>
</evidence>
<dbReference type="PANTHER" id="PTHR35339">
    <property type="entry name" value="LINALOOL DEHYDRATASE_ISOMERASE DOMAIN-CONTAINING PROTEIN"/>
    <property type="match status" value="1"/>
</dbReference>
<dbReference type="Pfam" id="PF10022">
    <property type="entry name" value="DUF2264"/>
    <property type="match status" value="1"/>
</dbReference>
<keyword evidence="3" id="KW-1185">Reference proteome</keyword>
<sequence>MARGEKTGAAQPTTGVRQEWIAMVEKTAGPVLTALSQRRLKQVMPVECKPGQEESRRLCTYLEALGRTLCGISPWLESGTSGKYAELAREAIAAGANSASPDYMPFGSIAQTLVDAAFLGLGILRAPKELNQKLPEKTKQLLIKGLQQTRTQKAGMSNWLLFAATVEAAIEALGGSWEKAPVELALAKHKEWYLGDGVYGDGPHFHADYYDSFVIHPFMLAVLESPVGKVGVGPELVEVEPKRAIRYAAIQERMIARDGTWPVVGRSIAYRCGAFHLLADMALRQQLPEHVVPAQVRGALTAAMQASLGARGTYDSNGWLTIGLAGHQPSLGEPYISTGSLYLCLEAFLPLGLPADAPFWKDAPADWTARRVWAGQDLPNDHAVDI</sequence>
<accession>A0A5B9EM02</accession>
<dbReference type="Proteomes" id="UP000321820">
    <property type="component" value="Chromosome"/>
</dbReference>
<protein>
    <submittedName>
        <fullName evidence="2">DUF2264 domain-containing protein</fullName>
    </submittedName>
</protein>
<proteinExistence type="predicted"/>
<evidence type="ECO:0000313" key="3">
    <source>
        <dbReference type="Proteomes" id="UP000321820"/>
    </source>
</evidence>